<keyword evidence="3" id="KW-1185">Reference proteome</keyword>
<dbReference type="EMBL" id="JASNQZ010000018">
    <property type="protein sequence ID" value="KAL0945220.1"/>
    <property type="molecule type" value="Genomic_DNA"/>
</dbReference>
<evidence type="ECO:0000313" key="3">
    <source>
        <dbReference type="Proteomes" id="UP001556367"/>
    </source>
</evidence>
<evidence type="ECO:0008006" key="4">
    <source>
        <dbReference type="Google" id="ProtNLM"/>
    </source>
</evidence>
<feature type="region of interest" description="Disordered" evidence="1">
    <location>
        <begin position="1"/>
        <end position="60"/>
    </location>
</feature>
<gene>
    <name evidence="2" type="ORF">HGRIS_000732</name>
</gene>
<protein>
    <recommendedName>
        <fullName evidence="4">Transmembrane protein</fullName>
    </recommendedName>
</protein>
<feature type="compositionally biased region" description="Basic residues" evidence="1">
    <location>
        <begin position="143"/>
        <end position="165"/>
    </location>
</feature>
<accession>A0ABR3IPK0</accession>
<name>A0ABR3IPK0_9AGAR</name>
<dbReference type="Proteomes" id="UP001556367">
    <property type="component" value="Unassembled WGS sequence"/>
</dbReference>
<evidence type="ECO:0000256" key="1">
    <source>
        <dbReference type="SAM" id="MobiDB-lite"/>
    </source>
</evidence>
<feature type="region of interest" description="Disordered" evidence="1">
    <location>
        <begin position="124"/>
        <end position="165"/>
    </location>
</feature>
<proteinExistence type="predicted"/>
<comment type="caution">
    <text evidence="2">The sequence shown here is derived from an EMBL/GenBank/DDBJ whole genome shotgun (WGS) entry which is preliminary data.</text>
</comment>
<evidence type="ECO:0000313" key="2">
    <source>
        <dbReference type="EMBL" id="KAL0945220.1"/>
    </source>
</evidence>
<sequence>MQLLDGDKTAQPQDTSEDTPSPFADDSHRSTDDDTVDDQTPNAQVERRRTKRHISSQPPPSAFKRTLLYVACTVMFWLLIRHFTKPAKPKIIYASRYSKDYRFRPAASPIITETLKDGRTRLRGTYPTPEPIPDSAKQVLAKNTKRRKRRAKRKSKLAKSKPSKR</sequence>
<organism evidence="2 3">
    <name type="scientific">Hohenbuehelia grisea</name>
    <dbReference type="NCBI Taxonomy" id="104357"/>
    <lineage>
        <taxon>Eukaryota</taxon>
        <taxon>Fungi</taxon>
        <taxon>Dikarya</taxon>
        <taxon>Basidiomycota</taxon>
        <taxon>Agaricomycotina</taxon>
        <taxon>Agaricomycetes</taxon>
        <taxon>Agaricomycetidae</taxon>
        <taxon>Agaricales</taxon>
        <taxon>Pleurotineae</taxon>
        <taxon>Pleurotaceae</taxon>
        <taxon>Hohenbuehelia</taxon>
    </lineage>
</organism>
<reference evidence="3" key="1">
    <citation type="submission" date="2024-06" db="EMBL/GenBank/DDBJ databases">
        <title>Multi-omics analyses provide insights into the biosynthesis of the anticancer antibiotic pleurotin in Hohenbuehelia grisea.</title>
        <authorList>
            <person name="Weaver J.A."/>
            <person name="Alberti F."/>
        </authorList>
    </citation>
    <scope>NUCLEOTIDE SEQUENCE [LARGE SCALE GENOMIC DNA]</scope>
    <source>
        <strain evidence="3">T-177</strain>
    </source>
</reference>